<evidence type="ECO:0000313" key="11">
    <source>
        <dbReference type="EMBL" id="SIT76300.1"/>
    </source>
</evidence>
<dbReference type="Gene3D" id="3.40.50.300">
    <property type="entry name" value="P-loop containing nucleotide triphosphate hydrolases"/>
    <property type="match status" value="1"/>
</dbReference>
<evidence type="ECO:0000256" key="4">
    <source>
        <dbReference type="ARBA" id="ARBA00022884"/>
    </source>
</evidence>
<evidence type="ECO:0000256" key="8">
    <source>
        <dbReference type="ARBA" id="ARBA00048027"/>
    </source>
</evidence>
<dbReference type="SUPFAM" id="SSF47446">
    <property type="entry name" value="Signal peptide-binding domain"/>
    <property type="match status" value="1"/>
</dbReference>
<dbReference type="Pfam" id="PF02881">
    <property type="entry name" value="SRP54_N"/>
    <property type="match status" value="1"/>
</dbReference>
<dbReference type="EMBL" id="FTPP01000001">
    <property type="protein sequence ID" value="SIT76300.1"/>
    <property type="molecule type" value="Genomic_DNA"/>
</dbReference>
<dbReference type="AlphaFoldDB" id="A0A1R3WDW5"/>
<proteinExistence type="inferred from homology"/>
<dbReference type="Proteomes" id="UP000187181">
    <property type="component" value="Unassembled WGS sequence"/>
</dbReference>
<accession>A0A1R3WDW5</accession>
<dbReference type="GO" id="GO:0048500">
    <property type="term" value="C:signal recognition particle"/>
    <property type="evidence" value="ECO:0007669"/>
    <property type="project" value="UniProtKB-UniRule"/>
</dbReference>
<reference evidence="12" key="1">
    <citation type="submission" date="2017-01" db="EMBL/GenBank/DDBJ databases">
        <authorList>
            <person name="Varghese N."/>
            <person name="Submissions S."/>
        </authorList>
    </citation>
    <scope>NUCLEOTIDE SEQUENCE [LARGE SCALE GENOMIC DNA]</scope>
    <source>
        <strain evidence="12">LP100</strain>
    </source>
</reference>
<dbReference type="SUPFAM" id="SSF52540">
    <property type="entry name" value="P-loop containing nucleoside triphosphate hydrolases"/>
    <property type="match status" value="1"/>
</dbReference>
<evidence type="ECO:0000256" key="6">
    <source>
        <dbReference type="ARBA" id="ARBA00023135"/>
    </source>
</evidence>
<feature type="binding site" evidence="9">
    <location>
        <begin position="106"/>
        <end position="113"/>
    </location>
    <ligand>
        <name>GTP</name>
        <dbReference type="ChEBI" id="CHEBI:37565"/>
    </ligand>
</feature>
<dbReference type="InterPro" id="IPR013822">
    <property type="entry name" value="Signal_recog_particl_SRP54_hlx"/>
</dbReference>
<dbReference type="SMART" id="SM00962">
    <property type="entry name" value="SRP54"/>
    <property type="match status" value="1"/>
</dbReference>
<dbReference type="HAMAP" id="MF_00306">
    <property type="entry name" value="SRP54"/>
    <property type="match status" value="1"/>
</dbReference>
<evidence type="ECO:0000256" key="3">
    <source>
        <dbReference type="ARBA" id="ARBA00022801"/>
    </source>
</evidence>
<gene>
    <name evidence="9" type="primary">ffh</name>
    <name evidence="11" type="ORF">SAMN05444128_0318</name>
</gene>
<evidence type="ECO:0000259" key="10">
    <source>
        <dbReference type="PROSITE" id="PS00300"/>
    </source>
</evidence>
<dbReference type="CDD" id="cd18539">
    <property type="entry name" value="SRP_G"/>
    <property type="match status" value="1"/>
</dbReference>
<keyword evidence="9" id="KW-0963">Cytoplasm</keyword>
<dbReference type="InterPro" id="IPR027417">
    <property type="entry name" value="P-loop_NTPase"/>
</dbReference>
<keyword evidence="6 9" id="KW-0733">Signal recognition particle</keyword>
<dbReference type="SMART" id="SM00382">
    <property type="entry name" value="AAA"/>
    <property type="match status" value="1"/>
</dbReference>
<comment type="subcellular location">
    <subcellularLocation>
        <location evidence="9">Cytoplasm</location>
    </subcellularLocation>
    <text evidence="9">The SRP-RNC complex is targeted to the cytoplasmic membrane.</text>
</comment>
<dbReference type="InterPro" id="IPR003593">
    <property type="entry name" value="AAA+_ATPase"/>
</dbReference>
<dbReference type="RefSeq" id="WP_076665753.1">
    <property type="nucleotide sequence ID" value="NZ_FTPP01000001.1"/>
</dbReference>
<protein>
    <recommendedName>
        <fullName evidence="9">Signal recognition particle protein</fullName>
        <ecNumber evidence="9">3.6.5.4</ecNumber>
    </recommendedName>
    <alternativeName>
        <fullName evidence="9">Fifty-four homolog</fullName>
    </alternativeName>
</protein>
<name>A0A1R3WDW5_9BACT</name>
<evidence type="ECO:0000256" key="9">
    <source>
        <dbReference type="HAMAP-Rule" id="MF_00306"/>
    </source>
</evidence>
<comment type="domain">
    <text evidence="9">Composed of three domains: the N-terminal N domain, which is responsible for interactions with the ribosome, the central G domain, which binds GTP, and the C-terminal M domain, which binds the RNA and the signal sequence of the RNC.</text>
</comment>
<dbReference type="InterPro" id="IPR004125">
    <property type="entry name" value="Signal_recog_particle_SRP54_M"/>
</dbReference>
<dbReference type="InterPro" id="IPR000897">
    <property type="entry name" value="SRP54_GTPase_dom"/>
</dbReference>
<dbReference type="InterPro" id="IPR022941">
    <property type="entry name" value="SRP54"/>
</dbReference>
<dbReference type="Pfam" id="PF00448">
    <property type="entry name" value="SRP54"/>
    <property type="match status" value="1"/>
</dbReference>
<dbReference type="GO" id="GO:0006614">
    <property type="term" value="P:SRP-dependent cotranslational protein targeting to membrane"/>
    <property type="evidence" value="ECO:0007669"/>
    <property type="project" value="InterPro"/>
</dbReference>
<dbReference type="GO" id="GO:0008312">
    <property type="term" value="F:7S RNA binding"/>
    <property type="evidence" value="ECO:0007669"/>
    <property type="project" value="InterPro"/>
</dbReference>
<dbReference type="PANTHER" id="PTHR11564">
    <property type="entry name" value="SIGNAL RECOGNITION PARTICLE 54K PROTEIN SRP54"/>
    <property type="match status" value="1"/>
</dbReference>
<feature type="domain" description="SRP54-type proteins GTP-binding" evidence="10">
    <location>
        <begin position="267"/>
        <end position="280"/>
    </location>
</feature>
<dbReference type="Gene3D" id="1.20.120.140">
    <property type="entry name" value="Signal recognition particle SRP54, nucleotide-binding domain"/>
    <property type="match status" value="1"/>
</dbReference>
<dbReference type="OrthoDB" id="9804720at2"/>
<dbReference type="FunFam" id="3.40.50.300:FF:000022">
    <property type="entry name" value="Signal recognition particle 54 kDa subunit"/>
    <property type="match status" value="1"/>
</dbReference>
<evidence type="ECO:0000256" key="7">
    <source>
        <dbReference type="ARBA" id="ARBA00023274"/>
    </source>
</evidence>
<dbReference type="STRING" id="1317125.SAMN05444128_0318"/>
<keyword evidence="3 9" id="KW-0378">Hydrolase</keyword>
<dbReference type="PANTHER" id="PTHR11564:SF5">
    <property type="entry name" value="SIGNAL RECOGNITION PARTICLE SUBUNIT SRP54"/>
    <property type="match status" value="1"/>
</dbReference>
<comment type="function">
    <text evidence="9">Involved in targeting and insertion of nascent membrane proteins into the cytoplasmic membrane. Binds to the hydrophobic signal sequence of the ribosome-nascent chain (RNC) as it emerges from the ribosomes. The SRP-RNC complex is then targeted to the cytoplasmic membrane where it interacts with the SRP receptor FtsY.</text>
</comment>
<dbReference type="Pfam" id="PF02978">
    <property type="entry name" value="SRP_SPB"/>
    <property type="match status" value="1"/>
</dbReference>
<evidence type="ECO:0000313" key="12">
    <source>
        <dbReference type="Proteomes" id="UP000187181"/>
    </source>
</evidence>
<dbReference type="Gene3D" id="1.10.260.30">
    <property type="entry name" value="Signal recognition particle, SRP54 subunit, M-domain"/>
    <property type="match status" value="1"/>
</dbReference>
<sequence length="446" mass="49085">MFDNLSNKLDRAFKTLKGQGSITEINVAATIKEVRRALVDADVNYKVAKTVTDKIKDEAMGRDVLIAVSPGQLMVKIVYEELTQLMGGEKQDINLKGEPAIILIAGLQGSGKTTFTGKLANHLKRQGRSVMVAACDVYRPAAINQLQVLAEQVGVEAYTELENKNPVQIALNAVAHAKKTNKKVVIIDTAGRLAVDEAMMKEIAEIKAAIKPTETLFVVDSMTGQDAVNTAKTFNERINFDGVVLTKLDGDSRGGAALSIRSVVEKPIKFISTGEKMEALDLFYPDRMAQRILGMGDVISLVERAQQAFDEDEAKRINKKIRKNQFNFDDFLTQLEQIKKMGDIKDLVGMIPGVGKALKDVEIDENAFKPIEAIIKSMTPQERENPDMISGSRRARIAKGSGTDITQVNNLMKQFNDMRKMMRSMNKMAGTKGGMANLAKMMGGRR</sequence>
<dbReference type="EC" id="3.6.5.4" evidence="9"/>
<comment type="similarity">
    <text evidence="1 9">Belongs to the GTP-binding SRP family. SRP54 subfamily.</text>
</comment>
<keyword evidence="7 9" id="KW-0687">Ribonucleoprotein</keyword>
<organism evidence="11 12">
    <name type="scientific">Pontibacter indicus</name>
    <dbReference type="NCBI Taxonomy" id="1317125"/>
    <lineage>
        <taxon>Bacteria</taxon>
        <taxon>Pseudomonadati</taxon>
        <taxon>Bacteroidota</taxon>
        <taxon>Cytophagia</taxon>
        <taxon>Cytophagales</taxon>
        <taxon>Hymenobacteraceae</taxon>
        <taxon>Pontibacter</taxon>
    </lineage>
</organism>
<dbReference type="GO" id="GO:0003924">
    <property type="term" value="F:GTPase activity"/>
    <property type="evidence" value="ECO:0007669"/>
    <property type="project" value="UniProtKB-UniRule"/>
</dbReference>
<dbReference type="InterPro" id="IPR042101">
    <property type="entry name" value="SRP54_N_sf"/>
</dbReference>
<feature type="binding site" evidence="9">
    <location>
        <begin position="188"/>
        <end position="192"/>
    </location>
    <ligand>
        <name>GTP</name>
        <dbReference type="ChEBI" id="CHEBI:37565"/>
    </ligand>
</feature>
<keyword evidence="5 9" id="KW-0342">GTP-binding</keyword>
<dbReference type="InterPro" id="IPR004780">
    <property type="entry name" value="SRP"/>
</dbReference>
<feature type="binding site" evidence="9">
    <location>
        <begin position="246"/>
        <end position="249"/>
    </location>
    <ligand>
        <name>GTP</name>
        <dbReference type="ChEBI" id="CHEBI:37565"/>
    </ligand>
</feature>
<dbReference type="NCBIfam" id="TIGR00959">
    <property type="entry name" value="ffh"/>
    <property type="match status" value="1"/>
</dbReference>
<keyword evidence="2 9" id="KW-0547">Nucleotide-binding</keyword>
<evidence type="ECO:0000256" key="2">
    <source>
        <dbReference type="ARBA" id="ARBA00022741"/>
    </source>
</evidence>
<comment type="catalytic activity">
    <reaction evidence="8 9">
        <text>GTP + H2O = GDP + phosphate + H(+)</text>
        <dbReference type="Rhea" id="RHEA:19669"/>
        <dbReference type="ChEBI" id="CHEBI:15377"/>
        <dbReference type="ChEBI" id="CHEBI:15378"/>
        <dbReference type="ChEBI" id="CHEBI:37565"/>
        <dbReference type="ChEBI" id="CHEBI:43474"/>
        <dbReference type="ChEBI" id="CHEBI:58189"/>
        <dbReference type="EC" id="3.6.5.4"/>
    </reaction>
</comment>
<dbReference type="SMART" id="SM00963">
    <property type="entry name" value="SRP54_N"/>
    <property type="match status" value="1"/>
</dbReference>
<dbReference type="GO" id="GO:0005525">
    <property type="term" value="F:GTP binding"/>
    <property type="evidence" value="ECO:0007669"/>
    <property type="project" value="UniProtKB-UniRule"/>
</dbReference>
<keyword evidence="4 9" id="KW-0694">RNA-binding</keyword>
<comment type="subunit">
    <text evidence="9">Part of the signal recognition particle protein translocation system, which is composed of SRP and FtsY.</text>
</comment>
<dbReference type="PROSITE" id="PS00300">
    <property type="entry name" value="SRP54"/>
    <property type="match status" value="1"/>
</dbReference>
<keyword evidence="12" id="KW-1185">Reference proteome</keyword>
<evidence type="ECO:0000256" key="5">
    <source>
        <dbReference type="ARBA" id="ARBA00023134"/>
    </source>
</evidence>
<evidence type="ECO:0000256" key="1">
    <source>
        <dbReference type="ARBA" id="ARBA00005450"/>
    </source>
</evidence>
<dbReference type="InterPro" id="IPR036891">
    <property type="entry name" value="Signal_recog_part_SRP54_M_sf"/>
</dbReference>